<name>A0ABP8ZLA6_9ACTN</name>
<accession>A0ABP8ZLA6</accession>
<reference evidence="2" key="1">
    <citation type="journal article" date="2019" name="Int. J. Syst. Evol. Microbiol.">
        <title>The Global Catalogue of Microorganisms (GCM) 10K type strain sequencing project: providing services to taxonomists for standard genome sequencing and annotation.</title>
        <authorList>
            <consortium name="The Broad Institute Genomics Platform"/>
            <consortium name="The Broad Institute Genome Sequencing Center for Infectious Disease"/>
            <person name="Wu L."/>
            <person name="Ma J."/>
        </authorList>
    </citation>
    <scope>NUCLEOTIDE SEQUENCE [LARGE SCALE GENOMIC DNA]</scope>
    <source>
        <strain evidence="2">JCM 18077</strain>
    </source>
</reference>
<comment type="caution">
    <text evidence="1">The sequence shown here is derived from an EMBL/GenBank/DDBJ whole genome shotgun (WGS) entry which is preliminary data.</text>
</comment>
<evidence type="ECO:0000313" key="1">
    <source>
        <dbReference type="EMBL" id="GAA4758740.1"/>
    </source>
</evidence>
<evidence type="ECO:0000313" key="2">
    <source>
        <dbReference type="Proteomes" id="UP001500822"/>
    </source>
</evidence>
<protein>
    <submittedName>
        <fullName evidence="1">Uncharacterized protein</fullName>
    </submittedName>
</protein>
<keyword evidence="2" id="KW-1185">Reference proteome</keyword>
<dbReference type="Proteomes" id="UP001500822">
    <property type="component" value="Unassembled WGS sequence"/>
</dbReference>
<dbReference type="EMBL" id="BAABIE010000026">
    <property type="protein sequence ID" value="GAA4758740.1"/>
    <property type="molecule type" value="Genomic_DNA"/>
</dbReference>
<sequence length="68" mass="7227">MLWPSEIAALQDLCRNATGAEAGAFAVDTLNSRPAVRHDEICTIWIAPADGCSCGAWLTGVGPLRETR</sequence>
<proteinExistence type="predicted"/>
<organism evidence="1 2">
    <name type="scientific">Gordonia alkaliphila</name>
    <dbReference type="NCBI Taxonomy" id="1053547"/>
    <lineage>
        <taxon>Bacteria</taxon>
        <taxon>Bacillati</taxon>
        <taxon>Actinomycetota</taxon>
        <taxon>Actinomycetes</taxon>
        <taxon>Mycobacteriales</taxon>
        <taxon>Gordoniaceae</taxon>
        <taxon>Gordonia</taxon>
    </lineage>
</organism>
<gene>
    <name evidence="1" type="ORF">GCM10023217_34000</name>
</gene>